<dbReference type="Gene3D" id="3.40.50.300">
    <property type="entry name" value="P-loop containing nucleotide triphosphate hydrolases"/>
    <property type="match status" value="2"/>
</dbReference>
<evidence type="ECO:0000256" key="5">
    <source>
        <dbReference type="ARBA" id="ARBA00022679"/>
    </source>
</evidence>
<keyword evidence="14" id="KW-1185">Reference proteome</keyword>
<feature type="compositionally biased region" description="Low complexity" evidence="12">
    <location>
        <begin position="10"/>
        <end position="19"/>
    </location>
</feature>
<evidence type="ECO:0000256" key="4">
    <source>
        <dbReference type="ARBA" id="ARBA00012054"/>
    </source>
</evidence>
<evidence type="ECO:0000256" key="11">
    <source>
        <dbReference type="ARBA" id="ARBA00048090"/>
    </source>
</evidence>
<comment type="similarity">
    <text evidence="2">Belongs to the SMG9 family.</text>
</comment>
<protein>
    <recommendedName>
        <fullName evidence="4">gluconokinase</fullName>
        <ecNumber evidence="4">2.7.1.12</ecNumber>
    </recommendedName>
    <alternativeName>
        <fullName evidence="10">Gluconate kinase</fullName>
    </alternativeName>
</protein>
<dbReference type="UniPathway" id="UPA00792"/>
<reference evidence="14" key="1">
    <citation type="journal article" date="2019" name="Nat. Commun.">
        <title>The genome of broomcorn millet.</title>
        <authorList>
            <person name="Zou C."/>
            <person name="Miki D."/>
            <person name="Li D."/>
            <person name="Tang Q."/>
            <person name="Xiao L."/>
            <person name="Rajput S."/>
            <person name="Deng P."/>
            <person name="Jia W."/>
            <person name="Huang R."/>
            <person name="Zhang M."/>
            <person name="Sun Y."/>
            <person name="Hu J."/>
            <person name="Fu X."/>
            <person name="Schnable P.S."/>
            <person name="Li F."/>
            <person name="Zhang H."/>
            <person name="Feng B."/>
            <person name="Zhu X."/>
            <person name="Liu R."/>
            <person name="Schnable J.C."/>
            <person name="Zhu J.-K."/>
            <person name="Zhang H."/>
        </authorList>
    </citation>
    <scope>NUCLEOTIDE SEQUENCE [LARGE SCALE GENOMIC DNA]</scope>
</reference>
<keyword evidence="9" id="KW-0866">Nonsense-mediated mRNA decay</keyword>
<name>A0A3L6PJS4_PANMI</name>
<evidence type="ECO:0000256" key="7">
    <source>
        <dbReference type="ARBA" id="ARBA00022777"/>
    </source>
</evidence>
<evidence type="ECO:0000256" key="3">
    <source>
        <dbReference type="ARBA" id="ARBA00008420"/>
    </source>
</evidence>
<keyword evidence="6" id="KW-0547">Nucleotide-binding</keyword>
<dbReference type="GO" id="GO:0005524">
    <property type="term" value="F:ATP binding"/>
    <property type="evidence" value="ECO:0007669"/>
    <property type="project" value="UniProtKB-KW"/>
</dbReference>
<keyword evidence="7" id="KW-0418">Kinase</keyword>
<evidence type="ECO:0000256" key="2">
    <source>
        <dbReference type="ARBA" id="ARBA00007712"/>
    </source>
</evidence>
<gene>
    <name evidence="13" type="ORF">C2845_PM10G00570</name>
</gene>
<dbReference type="GO" id="GO:0005975">
    <property type="term" value="P:carbohydrate metabolic process"/>
    <property type="evidence" value="ECO:0007669"/>
    <property type="project" value="InterPro"/>
</dbReference>
<dbReference type="SUPFAM" id="SSF52540">
    <property type="entry name" value="P-loop containing nucleoside triphosphate hydrolases"/>
    <property type="match status" value="2"/>
</dbReference>
<dbReference type="PANTHER" id="PTHR14270">
    <property type="entry name" value="NONSENSE-MEDIATED MRNA DECAY FACTOR SMG9"/>
    <property type="match status" value="1"/>
</dbReference>
<accession>A0A3L6PJS4</accession>
<organism evidence="13 14">
    <name type="scientific">Panicum miliaceum</name>
    <name type="common">Proso millet</name>
    <name type="synonym">Broomcorn millet</name>
    <dbReference type="NCBI Taxonomy" id="4540"/>
    <lineage>
        <taxon>Eukaryota</taxon>
        <taxon>Viridiplantae</taxon>
        <taxon>Streptophyta</taxon>
        <taxon>Embryophyta</taxon>
        <taxon>Tracheophyta</taxon>
        <taxon>Spermatophyta</taxon>
        <taxon>Magnoliopsida</taxon>
        <taxon>Liliopsida</taxon>
        <taxon>Poales</taxon>
        <taxon>Poaceae</taxon>
        <taxon>PACMAD clade</taxon>
        <taxon>Panicoideae</taxon>
        <taxon>Panicodae</taxon>
        <taxon>Paniceae</taxon>
        <taxon>Panicinae</taxon>
        <taxon>Panicum</taxon>
        <taxon>Panicum sect. Panicum</taxon>
    </lineage>
</organism>
<dbReference type="CDD" id="cd02021">
    <property type="entry name" value="GntK"/>
    <property type="match status" value="1"/>
</dbReference>
<dbReference type="PANTHER" id="PTHR14270:SF0">
    <property type="entry name" value="NONSENSE-MEDIATED MRNA DECAY FACTOR SMG9"/>
    <property type="match status" value="1"/>
</dbReference>
<evidence type="ECO:0000256" key="1">
    <source>
        <dbReference type="ARBA" id="ARBA00004875"/>
    </source>
</evidence>
<evidence type="ECO:0000256" key="6">
    <source>
        <dbReference type="ARBA" id="ARBA00022741"/>
    </source>
</evidence>
<dbReference type="AlphaFoldDB" id="A0A3L6PJS4"/>
<dbReference type="InterPro" id="IPR027417">
    <property type="entry name" value="P-loop_NTPase"/>
</dbReference>
<comment type="pathway">
    <text evidence="1">Carbohydrate acid metabolism; D-gluconate degradation.</text>
</comment>
<comment type="similarity">
    <text evidence="3">Belongs to the gluconokinase GntK/GntV family.</text>
</comment>
<proteinExistence type="inferred from homology"/>
<evidence type="ECO:0000313" key="14">
    <source>
        <dbReference type="Proteomes" id="UP000275267"/>
    </source>
</evidence>
<dbReference type="GO" id="GO:0046316">
    <property type="term" value="F:gluconokinase activity"/>
    <property type="evidence" value="ECO:0007669"/>
    <property type="project" value="UniProtKB-EC"/>
</dbReference>
<feature type="region of interest" description="Disordered" evidence="12">
    <location>
        <begin position="478"/>
        <end position="517"/>
    </location>
</feature>
<dbReference type="EMBL" id="PQIB02000018">
    <property type="protein sequence ID" value="RLM56255.1"/>
    <property type="molecule type" value="Genomic_DNA"/>
</dbReference>
<evidence type="ECO:0000256" key="8">
    <source>
        <dbReference type="ARBA" id="ARBA00022840"/>
    </source>
</evidence>
<dbReference type="InterPro" id="IPR006001">
    <property type="entry name" value="Therm_gnt_kin"/>
</dbReference>
<dbReference type="Proteomes" id="UP000275267">
    <property type="component" value="Unassembled WGS sequence"/>
</dbReference>
<feature type="compositionally biased region" description="Basic and acidic residues" evidence="12">
    <location>
        <begin position="478"/>
        <end position="488"/>
    </location>
</feature>
<dbReference type="OrthoDB" id="79514at2759"/>
<dbReference type="STRING" id="4540.A0A3L6PJS4"/>
<evidence type="ECO:0000256" key="12">
    <source>
        <dbReference type="SAM" id="MobiDB-lite"/>
    </source>
</evidence>
<dbReference type="GO" id="GO:0000184">
    <property type="term" value="P:nuclear-transcribed mRNA catabolic process, nonsense-mediated decay"/>
    <property type="evidence" value="ECO:0007669"/>
    <property type="project" value="UniProtKB-KW"/>
</dbReference>
<sequence length="627" mass="67596">MAAGPPPPLAGAGDRASSSSHHHSHHHPPPPPPPKILLAKPPLPHASSSGADDDGGGPGGAGGRARQAPQPGSLSLVSDAWEAHTDKILPYLTENNDFMVIGVIGPPGVGKSTIMNELYGYDASSPGMLPPFPTQTEEVKLMGKHCTTGIDLRISNERVILLDTQPVYSPSVLIDMLRPDGSSTIPVLNGDPLSADLAHELMGIQLGVFLASVCNVLLVVSEGMNDLSMWELMLTVDLLKHKIPDPSLLTSSASQDKENKNDDQSGSEDYLSDLCFVHARLRGQDFSPSKHTLLRKALEKHFSSSSFRIGSASATGQVSDSSVSSSAKVEDLTSSRQDIFLLPLRGHDNSAKFEYGTHSCMLGMLRDQILSWPARSFSKNLSERDWLRSSAKIWDMVKKSPVIADYCKALQSSGLFRKGPVEAESRRRSAMSGSDPLLARPGLAIVIMGVSGCGKSTVAALLAEALGCSFIEADDYHSQENKSEDEQGHPALRRRPHAMAGVPPGRHPGSAGPRRERGRQLLGAAEYREVLRAADRSYKPGDYATCRVKFVCLRASAEVITERMQRRSSEGKHFMPASLLQSQLDLLQIHAAEGITEVDATVRACDIVCDTVAQFREELASTFPPPF</sequence>
<comment type="catalytic activity">
    <reaction evidence="11">
        <text>D-gluconate + ATP = 6-phospho-D-gluconate + ADP + H(+)</text>
        <dbReference type="Rhea" id="RHEA:19433"/>
        <dbReference type="ChEBI" id="CHEBI:15378"/>
        <dbReference type="ChEBI" id="CHEBI:18391"/>
        <dbReference type="ChEBI" id="CHEBI:30616"/>
        <dbReference type="ChEBI" id="CHEBI:58759"/>
        <dbReference type="ChEBI" id="CHEBI:456216"/>
        <dbReference type="EC" id="2.7.1.12"/>
    </reaction>
</comment>
<comment type="caution">
    <text evidence="13">The sequence shown here is derived from an EMBL/GenBank/DDBJ whole genome shotgun (WGS) entry which is preliminary data.</text>
</comment>
<dbReference type="EC" id="2.7.1.12" evidence="4"/>
<keyword evidence="5" id="KW-0808">Transferase</keyword>
<dbReference type="InterPro" id="IPR039177">
    <property type="entry name" value="SMG9"/>
</dbReference>
<evidence type="ECO:0000256" key="9">
    <source>
        <dbReference type="ARBA" id="ARBA00023161"/>
    </source>
</evidence>
<evidence type="ECO:0000256" key="10">
    <source>
        <dbReference type="ARBA" id="ARBA00029835"/>
    </source>
</evidence>
<keyword evidence="8" id="KW-0067">ATP-binding</keyword>
<evidence type="ECO:0000313" key="13">
    <source>
        <dbReference type="EMBL" id="RLM56255.1"/>
    </source>
</evidence>
<dbReference type="Pfam" id="PF13671">
    <property type="entry name" value="AAA_33"/>
    <property type="match status" value="1"/>
</dbReference>
<feature type="region of interest" description="Disordered" evidence="12">
    <location>
        <begin position="1"/>
        <end position="75"/>
    </location>
</feature>